<evidence type="ECO:0008006" key="2">
    <source>
        <dbReference type="Google" id="ProtNLM"/>
    </source>
</evidence>
<protein>
    <recommendedName>
        <fullName evidence="2">WGR domain-containing protein</fullName>
    </recommendedName>
</protein>
<proteinExistence type="predicted"/>
<gene>
    <name evidence="1" type="ORF">Z599_26575</name>
</gene>
<dbReference type="AlphaFoldDB" id="A0A5U3G704"/>
<comment type="caution">
    <text evidence="1">The sequence shown here is derived from an EMBL/GenBank/DDBJ whole genome shotgun (WGS) entry which is preliminary data.</text>
</comment>
<accession>A0A5U3G704</accession>
<sequence length="76" mass="9156">MKWRWESATRWYEAELMCDLFGDWLVIRRWGGLYSERYGTKTDVVPDLLSGVALLFKIDQERQRRNPPYTLRNKSS</sequence>
<name>A0A5U3G704_SALET</name>
<evidence type="ECO:0000313" key="1">
    <source>
        <dbReference type="EMBL" id="EBP4061193.1"/>
    </source>
</evidence>
<reference evidence="1" key="1">
    <citation type="submission" date="2018-07" db="EMBL/GenBank/DDBJ databases">
        <authorList>
            <consortium name="GenomeTrakr network: Whole genome sequencing for foodborne pathogen traceback"/>
        </authorList>
    </citation>
    <scope>NUCLEOTIDE SEQUENCE</scope>
    <source>
        <strain evidence="1">MDH-2013-00175</strain>
    </source>
</reference>
<dbReference type="EMBL" id="AAGLQK010000094">
    <property type="protein sequence ID" value="EBP4061193.1"/>
    <property type="molecule type" value="Genomic_DNA"/>
</dbReference>
<organism evidence="1">
    <name type="scientific">Salmonella enterica I</name>
    <dbReference type="NCBI Taxonomy" id="59201"/>
    <lineage>
        <taxon>Bacteria</taxon>
        <taxon>Pseudomonadati</taxon>
        <taxon>Pseudomonadota</taxon>
        <taxon>Gammaproteobacteria</taxon>
        <taxon>Enterobacterales</taxon>
        <taxon>Enterobacteriaceae</taxon>
        <taxon>Salmonella</taxon>
    </lineage>
</organism>